<accession>A0ACC2WB21</accession>
<gene>
    <name evidence="1" type="ORF">QFC21_000276</name>
</gene>
<protein>
    <submittedName>
        <fullName evidence="1">Uncharacterized protein</fullName>
    </submittedName>
</protein>
<evidence type="ECO:0000313" key="1">
    <source>
        <dbReference type="EMBL" id="KAJ9108954.1"/>
    </source>
</evidence>
<proteinExistence type="predicted"/>
<keyword evidence="2" id="KW-1185">Reference proteome</keyword>
<reference evidence="1" key="1">
    <citation type="submission" date="2023-04" db="EMBL/GenBank/DDBJ databases">
        <title>Draft Genome sequencing of Naganishia species isolated from polar environments using Oxford Nanopore Technology.</title>
        <authorList>
            <person name="Leo P."/>
            <person name="Venkateswaran K."/>
        </authorList>
    </citation>
    <scope>NUCLEOTIDE SEQUENCE</scope>
    <source>
        <strain evidence="1">MNA-CCFEE 5423</strain>
    </source>
</reference>
<dbReference type="EMBL" id="JASBWT010000001">
    <property type="protein sequence ID" value="KAJ9108954.1"/>
    <property type="molecule type" value="Genomic_DNA"/>
</dbReference>
<dbReference type="Proteomes" id="UP001227268">
    <property type="component" value="Unassembled WGS sequence"/>
</dbReference>
<comment type="caution">
    <text evidence="1">The sequence shown here is derived from an EMBL/GenBank/DDBJ whole genome shotgun (WGS) entry which is preliminary data.</text>
</comment>
<name>A0ACC2WB21_9TREE</name>
<evidence type="ECO:0000313" key="2">
    <source>
        <dbReference type="Proteomes" id="UP001227268"/>
    </source>
</evidence>
<organism evidence="1 2">
    <name type="scientific">Naganishia friedmannii</name>
    <dbReference type="NCBI Taxonomy" id="89922"/>
    <lineage>
        <taxon>Eukaryota</taxon>
        <taxon>Fungi</taxon>
        <taxon>Dikarya</taxon>
        <taxon>Basidiomycota</taxon>
        <taxon>Agaricomycotina</taxon>
        <taxon>Tremellomycetes</taxon>
        <taxon>Filobasidiales</taxon>
        <taxon>Filobasidiaceae</taxon>
        <taxon>Naganishia</taxon>
    </lineage>
</organism>
<sequence length="1370" mass="148609">MANNNAFANIDMAALLGSGFDLSMLNSLSGMNQSQQQQQQQQQQRPPMQMQGQGQGPMAPNMAGLQGMNMNMLANGGGGQPQNMGGNGMGNMQQLNGGMSNAQLLEAYNRLQASQMAQQTQNRTGTPVMNSNSQMPRMPSGQFPPAQLQQQQPQGDQRDHYQQLQRLLAQKNTAGALQNPMRPPLNQQPSNELLRDSRNMLPNGMNPNLAATQQQLRQAANQNINRVQQMQQNMQQQMQNLGQQQNSNLGGNQGNISNPAFHNGLFAGQNNQQNQFNMLNNAGAGQKTVPSPQMQNAQQQSIRPTLSMPQSSPLAPGRSQQSTIPQNLLELNNQFQQLNEQQRQQLMSLYQHQGRAQSAFSSQMTPRTIAQSLQSAGNPNSSPVSTIQPNQNVNMQMAQGQAMAAAQQRAHLAQQAQQAANQFVPNNQGGIGNQQQMPGAGNGQGPPPGQAGIYQPPRPNQPPPNGPSRAFNWEKISNDQLIETGKGMLPKLAAQIKALSNTPPTAPQRATMENQVRNNQQIRMTFVEEMKRRGLDMSLVGGSAMMLNLPPQQGQQVTPQTQNQSLTSSNVGMPILPTNVNGGMPTDVRQGTMNNNNPAQIPGGFPGGQPPRPAQNDATDSGLAANGLPRATTAVGRAIQEAGLVMPRQKFVEIVGSIYRNARKTEIPQHIIENRQLDLYLLFTTVCKFGGCAEVSSKDIWSMVGGLMGYVHNVGPPPISSAEVARQLQQVYAEALHILENHYLGVIQKQRKDNPTPSQNRLNLAPTGPSPAMTNPVPNTISEAQPQSAQANAAQMQPPAQAPNLTVIPPANIGGFTLDQLNKLATATSAQLKSYNMRPEQISIISNYRDQVLAGHQQKGINMRNQGPAPPVSSMGPNANGEWVVKGKVITPQEYERGKQVVTKMYTTHIASIPKLQAQKELNPEEIPEADRAQYQKQITASMQMLKSFDHFLTLEFAMRPQRQNESDVINLYKVAGLLRRAAGKWVTEHVAMLRPQVLASAFNKVAIETNKIRKSHLPDLSAAGVAQPPGASGQNPPPIQRANSTALSAAPTAEANGVIAPRLRVEDLKPPPAKRQRQSKDDKSSPASNTFRGLSVGTDGNPPTPTIPQTSSVPSPTTKKLPRPKPTRRKPSVATTTKTEMTPIIKPVEKLPTAPDVGLSTTPEVSLTLPQFTGLADKSLQSNSLGISFRQMGTAAVNARRKEEDEGRSDPLSFLACSMAKLENAMRSSGQTFATLENDLSLSYAPDRDDSRFDPSKSNQPQLQKRPHDQEVIFDYSSFIDESAFSLGDEEDSKNKFRDLQIPAKTPDLVSNPPGQIDPSPTSVVALTPHGITVTSSGFEDVYSPKLQANISGDGWLDSLGLDPSYWES</sequence>